<dbReference type="CDD" id="cd00383">
    <property type="entry name" value="trans_reg_C"/>
    <property type="match status" value="1"/>
</dbReference>
<keyword evidence="4 7" id="KW-0238">DNA-binding</keyword>
<dbReference type="Pfam" id="PF00072">
    <property type="entry name" value="Response_reg"/>
    <property type="match status" value="1"/>
</dbReference>
<dbReference type="Gene3D" id="1.10.10.10">
    <property type="entry name" value="Winged helix-like DNA-binding domain superfamily/Winged helix DNA-binding domain"/>
    <property type="match status" value="1"/>
</dbReference>
<dbReference type="OrthoDB" id="9790442at2"/>
<dbReference type="SUPFAM" id="SSF52172">
    <property type="entry name" value="CheY-like"/>
    <property type="match status" value="1"/>
</dbReference>
<dbReference type="CDD" id="cd17574">
    <property type="entry name" value="REC_OmpR"/>
    <property type="match status" value="1"/>
</dbReference>
<sequence>MTNILIVDDEARMLNLIELFLKPHGYSCVKVNNGHEAIQRIKKQEFDLVLLDIMMPEMSGWETCEKIRSFQTLPIIMLTARDTKADLIKGLELGADDYLTKPFDEDVLLAKIKAVLRRHRNEFQTEDAHLLTRGSFSLDYESYTLHHGEKQISLTMKEFKLLEALMKKPERVFTRQQLLVMVWDSSFETEIRTVDSHIRNLRDKLRSAAFPIEDHLSTVWGIGYQWKV</sequence>
<feature type="domain" description="Response regulatory" evidence="8">
    <location>
        <begin position="3"/>
        <end position="116"/>
    </location>
</feature>
<dbReference type="InterPro" id="IPR011006">
    <property type="entry name" value="CheY-like_superfamily"/>
</dbReference>
<dbReference type="GO" id="GO:0006355">
    <property type="term" value="P:regulation of DNA-templated transcription"/>
    <property type="evidence" value="ECO:0007669"/>
    <property type="project" value="InterPro"/>
</dbReference>
<dbReference type="SMART" id="SM00448">
    <property type="entry name" value="REC"/>
    <property type="match status" value="1"/>
</dbReference>
<evidence type="ECO:0000256" key="3">
    <source>
        <dbReference type="ARBA" id="ARBA00023015"/>
    </source>
</evidence>
<evidence type="ECO:0000313" key="11">
    <source>
        <dbReference type="Proteomes" id="UP000181997"/>
    </source>
</evidence>
<dbReference type="SMART" id="SM00862">
    <property type="entry name" value="Trans_reg_C"/>
    <property type="match status" value="1"/>
</dbReference>
<dbReference type="PROSITE" id="PS51755">
    <property type="entry name" value="OMPR_PHOB"/>
    <property type="match status" value="1"/>
</dbReference>
<evidence type="ECO:0000313" key="10">
    <source>
        <dbReference type="EMBL" id="SCC14686.1"/>
    </source>
</evidence>
<accession>A0A0V8HGP9</accession>
<dbReference type="InterPro" id="IPR039420">
    <property type="entry name" value="WalR-like"/>
</dbReference>
<dbReference type="Pfam" id="PF00486">
    <property type="entry name" value="Trans_reg_C"/>
    <property type="match status" value="1"/>
</dbReference>
<dbReference type="InterPro" id="IPR036388">
    <property type="entry name" value="WH-like_DNA-bd_sf"/>
</dbReference>
<evidence type="ECO:0000256" key="6">
    <source>
        <dbReference type="PROSITE-ProRule" id="PRU00169"/>
    </source>
</evidence>
<evidence type="ECO:0000256" key="2">
    <source>
        <dbReference type="ARBA" id="ARBA00023012"/>
    </source>
</evidence>
<dbReference type="InterPro" id="IPR001867">
    <property type="entry name" value="OmpR/PhoB-type_DNA-bd"/>
</dbReference>
<dbReference type="FunFam" id="3.40.50.2300:FF:000001">
    <property type="entry name" value="DNA-binding response regulator PhoB"/>
    <property type="match status" value="1"/>
</dbReference>
<evidence type="ECO:0000259" key="8">
    <source>
        <dbReference type="PROSITE" id="PS50110"/>
    </source>
</evidence>
<dbReference type="GO" id="GO:0000976">
    <property type="term" value="F:transcription cis-regulatory region binding"/>
    <property type="evidence" value="ECO:0007669"/>
    <property type="project" value="TreeGrafter"/>
</dbReference>
<gene>
    <name evidence="10" type="ORF">GA0061094_2686</name>
</gene>
<name>A0A0V8HGP9_9BACI</name>
<dbReference type="GO" id="GO:0005829">
    <property type="term" value="C:cytosol"/>
    <property type="evidence" value="ECO:0007669"/>
    <property type="project" value="TreeGrafter"/>
</dbReference>
<keyword evidence="3" id="KW-0805">Transcription regulation</keyword>
<dbReference type="PROSITE" id="PS50110">
    <property type="entry name" value="RESPONSE_REGULATORY"/>
    <property type="match status" value="1"/>
</dbReference>
<dbReference type="EMBL" id="FMAU01000003">
    <property type="protein sequence ID" value="SCC14686.1"/>
    <property type="molecule type" value="Genomic_DNA"/>
</dbReference>
<feature type="modified residue" description="4-aspartylphosphate" evidence="6">
    <location>
        <position position="52"/>
    </location>
</feature>
<feature type="DNA-binding region" description="OmpR/PhoB-type" evidence="7">
    <location>
        <begin position="128"/>
        <end position="228"/>
    </location>
</feature>
<evidence type="ECO:0000256" key="7">
    <source>
        <dbReference type="PROSITE-ProRule" id="PRU01091"/>
    </source>
</evidence>
<keyword evidence="1 6" id="KW-0597">Phosphoprotein</keyword>
<evidence type="ECO:0000259" key="9">
    <source>
        <dbReference type="PROSITE" id="PS51755"/>
    </source>
</evidence>
<dbReference type="PANTHER" id="PTHR48111">
    <property type="entry name" value="REGULATOR OF RPOS"/>
    <property type="match status" value="1"/>
</dbReference>
<keyword evidence="11" id="KW-1185">Reference proteome</keyword>
<dbReference type="GO" id="GO:0000156">
    <property type="term" value="F:phosphorelay response regulator activity"/>
    <property type="evidence" value="ECO:0007669"/>
    <property type="project" value="TreeGrafter"/>
</dbReference>
<proteinExistence type="predicted"/>
<evidence type="ECO:0000256" key="4">
    <source>
        <dbReference type="ARBA" id="ARBA00023125"/>
    </source>
</evidence>
<protein>
    <submittedName>
        <fullName evidence="10">DNA-binding response regulator, OmpR family, contains REC and winged-helix (WHTH) domain</fullName>
    </submittedName>
</protein>
<dbReference type="Gene3D" id="6.10.250.690">
    <property type="match status" value="1"/>
</dbReference>
<dbReference type="PANTHER" id="PTHR48111:SF73">
    <property type="entry name" value="ALKALINE PHOSPHATASE SYNTHESIS TRANSCRIPTIONAL REGULATORY PROTEIN PHOP"/>
    <property type="match status" value="1"/>
</dbReference>
<dbReference type="Gene3D" id="3.40.50.2300">
    <property type="match status" value="1"/>
</dbReference>
<evidence type="ECO:0000256" key="5">
    <source>
        <dbReference type="ARBA" id="ARBA00023163"/>
    </source>
</evidence>
<reference evidence="11" key="1">
    <citation type="submission" date="2016-08" db="EMBL/GenBank/DDBJ databases">
        <authorList>
            <person name="Varghese N."/>
            <person name="Submissions Spin"/>
        </authorList>
    </citation>
    <scope>NUCLEOTIDE SEQUENCE [LARGE SCALE GENOMIC DNA]</scope>
    <source>
        <strain evidence="11">SGD-1123</strain>
    </source>
</reference>
<evidence type="ECO:0000256" key="1">
    <source>
        <dbReference type="ARBA" id="ARBA00022553"/>
    </source>
</evidence>
<dbReference type="AlphaFoldDB" id="A0A0V8HGP9"/>
<dbReference type="RefSeq" id="WP_058298798.1">
    <property type="nucleotide sequence ID" value="NZ_FMAU01000003.1"/>
</dbReference>
<keyword evidence="2" id="KW-0902">Two-component regulatory system</keyword>
<keyword evidence="5" id="KW-0804">Transcription</keyword>
<dbReference type="GO" id="GO:0032993">
    <property type="term" value="C:protein-DNA complex"/>
    <property type="evidence" value="ECO:0007669"/>
    <property type="project" value="TreeGrafter"/>
</dbReference>
<feature type="domain" description="OmpR/PhoB-type" evidence="9">
    <location>
        <begin position="128"/>
        <end position="228"/>
    </location>
</feature>
<dbReference type="Proteomes" id="UP000181997">
    <property type="component" value="Unassembled WGS sequence"/>
</dbReference>
<dbReference type="InterPro" id="IPR001789">
    <property type="entry name" value="Sig_transdc_resp-reg_receiver"/>
</dbReference>
<organism evidence="10 11">
    <name type="scientific">[Bacillus] enclensis</name>
    <dbReference type="NCBI Taxonomy" id="1402860"/>
    <lineage>
        <taxon>Bacteria</taxon>
        <taxon>Bacillati</taxon>
        <taxon>Bacillota</taxon>
        <taxon>Bacilli</taxon>
        <taxon>Bacillales</taxon>
        <taxon>Bacillaceae</taxon>
        <taxon>Rossellomorea</taxon>
    </lineage>
</organism>